<dbReference type="AlphaFoldDB" id="A0A6B8VZZ3"/>
<protein>
    <recommendedName>
        <fullName evidence="4">DUF2975 domain-containing protein</fullName>
    </recommendedName>
</protein>
<evidence type="ECO:0008006" key="4">
    <source>
        <dbReference type="Google" id="ProtNLM"/>
    </source>
</evidence>
<gene>
    <name evidence="2" type="ORF">CKALI_00990</name>
</gene>
<dbReference type="Proteomes" id="UP000427071">
    <property type="component" value="Chromosome"/>
</dbReference>
<dbReference type="EMBL" id="CP046452">
    <property type="protein sequence ID" value="QGU01098.1"/>
    <property type="molecule type" value="Genomic_DNA"/>
</dbReference>
<sequence length="179" mass="19733">MDKKTRWDISASTFGFAFILLITVIAVFRLIAWQELTSPIGLLMEGVNSIHVPLDQLNQGQLTIFLIAFATKTIAAITICVTLMLATRGFLASDFFIAKNVRYFKIASWAALAYIGGQFFEGMGNNWVSATQGVDNNTLPNGIDDPGFIPMYILMMVLSMMAVALTRAVKLQEDQEGLI</sequence>
<dbReference type="RefSeq" id="WP_156191534.1">
    <property type="nucleotide sequence ID" value="NZ_CP046452.1"/>
</dbReference>
<feature type="transmembrane region" description="Helical" evidence="1">
    <location>
        <begin position="64"/>
        <end position="91"/>
    </location>
</feature>
<name>A0A6B8VZZ3_9CORY</name>
<accession>A0A6B8VZZ3</accession>
<feature type="transmembrane region" description="Helical" evidence="1">
    <location>
        <begin position="103"/>
        <end position="120"/>
    </location>
</feature>
<keyword evidence="1" id="KW-1133">Transmembrane helix</keyword>
<evidence type="ECO:0000313" key="2">
    <source>
        <dbReference type="EMBL" id="QGU01098.1"/>
    </source>
</evidence>
<feature type="transmembrane region" description="Helical" evidence="1">
    <location>
        <begin position="12"/>
        <end position="32"/>
    </location>
</feature>
<dbReference type="KEGG" id="ckw:CKALI_00990"/>
<reference evidence="3" key="1">
    <citation type="submission" date="2019-11" db="EMBL/GenBank/DDBJ databases">
        <title>Complete genome sequence of Corynebacterium kalinowskii 1959, a novel Corynebacterium species isolated from soil of a small paddock in Vilsendorf, Germany.</title>
        <authorList>
            <person name="Schaffert L."/>
            <person name="Ruwe M."/>
            <person name="Milse J."/>
            <person name="Hanuschka K."/>
            <person name="Ortseifen V."/>
            <person name="Droste J."/>
            <person name="Brandt D."/>
            <person name="Schlueter L."/>
            <person name="Kutter Y."/>
            <person name="Vinke S."/>
            <person name="Viehoefer P."/>
            <person name="Jacob L."/>
            <person name="Luebke N.-C."/>
            <person name="Schulte-Berndt E."/>
            <person name="Hain C."/>
            <person name="Linder M."/>
            <person name="Schmidt P."/>
            <person name="Wollenschlaeger L."/>
            <person name="Luttermann T."/>
            <person name="Thieme E."/>
            <person name="Hassa J."/>
            <person name="Haak M."/>
            <person name="Wittchen M."/>
            <person name="Mentz A."/>
            <person name="Persicke M."/>
            <person name="Busche T."/>
            <person name="Ruckert C."/>
        </authorList>
    </citation>
    <scope>NUCLEOTIDE SEQUENCE [LARGE SCALE GENOMIC DNA]</scope>
    <source>
        <strain evidence="3">1959</strain>
    </source>
</reference>
<evidence type="ECO:0000313" key="3">
    <source>
        <dbReference type="Proteomes" id="UP000427071"/>
    </source>
</evidence>
<keyword evidence="1" id="KW-0812">Transmembrane</keyword>
<evidence type="ECO:0000256" key="1">
    <source>
        <dbReference type="SAM" id="Phobius"/>
    </source>
</evidence>
<feature type="transmembrane region" description="Helical" evidence="1">
    <location>
        <begin position="149"/>
        <end position="169"/>
    </location>
</feature>
<proteinExistence type="predicted"/>
<keyword evidence="1" id="KW-0472">Membrane</keyword>
<keyword evidence="3" id="KW-1185">Reference proteome</keyword>
<organism evidence="2 3">
    <name type="scientific">Corynebacterium kalinowskii</name>
    <dbReference type="NCBI Taxonomy" id="2675216"/>
    <lineage>
        <taxon>Bacteria</taxon>
        <taxon>Bacillati</taxon>
        <taxon>Actinomycetota</taxon>
        <taxon>Actinomycetes</taxon>
        <taxon>Mycobacteriales</taxon>
        <taxon>Corynebacteriaceae</taxon>
        <taxon>Corynebacterium</taxon>
    </lineage>
</organism>